<feature type="transmembrane region" description="Helical" evidence="1">
    <location>
        <begin position="6"/>
        <end position="30"/>
    </location>
</feature>
<dbReference type="Proteomes" id="UP000028123">
    <property type="component" value="Unassembled WGS sequence"/>
</dbReference>
<keyword evidence="3" id="KW-1185">Reference proteome</keyword>
<feature type="transmembrane region" description="Helical" evidence="1">
    <location>
        <begin position="50"/>
        <end position="75"/>
    </location>
</feature>
<protein>
    <submittedName>
        <fullName evidence="2">Uncharacterized protein</fullName>
    </submittedName>
</protein>
<dbReference type="EMBL" id="JNVM01000006">
    <property type="protein sequence ID" value="KEQ26364.1"/>
    <property type="molecule type" value="Genomic_DNA"/>
</dbReference>
<evidence type="ECO:0000313" key="2">
    <source>
        <dbReference type="EMBL" id="KEQ26364.1"/>
    </source>
</evidence>
<keyword evidence="1" id="KW-1133">Transmembrane helix</keyword>
<sequence>MSVYWFELILVLILFILIGAAITLAILFFLKKYNKGVVKSLINFVTSKGFWLSVLIGAILGPLSVALVIWIALYVEGP</sequence>
<evidence type="ECO:0000256" key="1">
    <source>
        <dbReference type="SAM" id="Phobius"/>
    </source>
</evidence>
<comment type="caution">
    <text evidence="2">The sequence shown here is derived from an EMBL/GenBank/DDBJ whole genome shotgun (WGS) entry which is preliminary data.</text>
</comment>
<dbReference type="AlphaFoldDB" id="A0A081P6P1"/>
<organism evidence="2 3">
    <name type="scientific">Paenibacillus tyrfis</name>
    <dbReference type="NCBI Taxonomy" id="1501230"/>
    <lineage>
        <taxon>Bacteria</taxon>
        <taxon>Bacillati</taxon>
        <taxon>Bacillota</taxon>
        <taxon>Bacilli</taxon>
        <taxon>Bacillales</taxon>
        <taxon>Paenibacillaceae</taxon>
        <taxon>Paenibacillus</taxon>
    </lineage>
</organism>
<name>A0A081P6P1_9BACL</name>
<reference evidence="2 3" key="1">
    <citation type="submission" date="2014-06" db="EMBL/GenBank/DDBJ databases">
        <title>Draft genome sequence of Paenibacillus sp. MSt1.</title>
        <authorList>
            <person name="Aw Y.K."/>
            <person name="Ong K.S."/>
            <person name="Gan H.M."/>
            <person name="Lee S.M."/>
        </authorList>
    </citation>
    <scope>NUCLEOTIDE SEQUENCE [LARGE SCALE GENOMIC DNA]</scope>
    <source>
        <strain evidence="2 3">MSt1</strain>
    </source>
</reference>
<gene>
    <name evidence="2" type="ORF">ET33_31345</name>
</gene>
<accession>A0A081P6P1</accession>
<keyword evidence="1" id="KW-0812">Transmembrane</keyword>
<evidence type="ECO:0000313" key="3">
    <source>
        <dbReference type="Proteomes" id="UP000028123"/>
    </source>
</evidence>
<proteinExistence type="predicted"/>
<keyword evidence="1" id="KW-0472">Membrane</keyword>